<accession>A0A2U3BDI7</accession>
<feature type="region of interest" description="Disordered" evidence="1">
    <location>
        <begin position="244"/>
        <end position="297"/>
    </location>
</feature>
<dbReference type="OrthoDB" id="9156113at2"/>
<feature type="compositionally biased region" description="Basic and acidic residues" evidence="1">
    <location>
        <begin position="69"/>
        <end position="80"/>
    </location>
</feature>
<sequence>MSLEDFELTGNETPEEIEAMLDQLETDELEIDDAAEPETKTTTTDEPTVDNTEESASSEEEAEESGEDETPKGVQAKDGENIIPYDVLEQQREANKQLQQQLEELQAEKSGWQDKERLFELRNKQLEELGVDPADLPENFKVTDEQLDALADDYPDIGKVIRGLVAKVNTFEQPSKVEQSSQPQEPSNPVADAIAENSDLSGWKKEGGDLWNKAIEVDDQLQTDPKWQDKPLAERFAEVAKVVKEQTAQATKQQEADAKQKAKQEEDNLSDALPNSPSEVGQTTTHQRSNREILESGSDADIEAVFSGMNPAQIEALLSEFDT</sequence>
<feature type="compositionally biased region" description="Acidic residues" evidence="1">
    <location>
        <begin position="1"/>
        <end position="36"/>
    </location>
</feature>
<feature type="region of interest" description="Disordered" evidence="1">
    <location>
        <begin position="173"/>
        <end position="206"/>
    </location>
</feature>
<feature type="compositionally biased region" description="Basic and acidic residues" evidence="1">
    <location>
        <begin position="254"/>
        <end position="266"/>
    </location>
</feature>
<evidence type="ECO:0000313" key="3">
    <source>
        <dbReference type="Proteomes" id="UP000245362"/>
    </source>
</evidence>
<organism evidence="2 3">
    <name type="scientific">Vibrio albus</name>
    <dbReference type="NCBI Taxonomy" id="2200953"/>
    <lineage>
        <taxon>Bacteria</taxon>
        <taxon>Pseudomonadati</taxon>
        <taxon>Pseudomonadota</taxon>
        <taxon>Gammaproteobacteria</taxon>
        <taxon>Vibrionales</taxon>
        <taxon>Vibrionaceae</taxon>
        <taxon>Vibrio</taxon>
    </lineage>
</organism>
<keyword evidence="3" id="KW-1185">Reference proteome</keyword>
<evidence type="ECO:0000313" key="2">
    <source>
        <dbReference type="EMBL" id="PWI34840.1"/>
    </source>
</evidence>
<proteinExistence type="predicted"/>
<protein>
    <submittedName>
        <fullName evidence="2">Uncharacterized protein</fullName>
    </submittedName>
</protein>
<comment type="caution">
    <text evidence="2">The sequence shown here is derived from an EMBL/GenBank/DDBJ whole genome shotgun (WGS) entry which is preliminary data.</text>
</comment>
<dbReference type="RefSeq" id="WP_109317994.1">
    <property type="nucleotide sequence ID" value="NZ_QFWT01000001.1"/>
</dbReference>
<gene>
    <name evidence="2" type="ORF">DI392_00735</name>
</gene>
<feature type="compositionally biased region" description="Polar residues" evidence="1">
    <location>
        <begin position="273"/>
        <end position="287"/>
    </location>
</feature>
<feature type="compositionally biased region" description="Polar residues" evidence="1">
    <location>
        <begin position="173"/>
        <end position="187"/>
    </location>
</feature>
<feature type="compositionally biased region" description="Acidic residues" evidence="1">
    <location>
        <begin position="47"/>
        <end position="68"/>
    </location>
</feature>
<dbReference type="EMBL" id="QFWT01000001">
    <property type="protein sequence ID" value="PWI34840.1"/>
    <property type="molecule type" value="Genomic_DNA"/>
</dbReference>
<dbReference type="Proteomes" id="UP000245362">
    <property type="component" value="Unassembled WGS sequence"/>
</dbReference>
<reference evidence="2 3" key="1">
    <citation type="submission" date="2018-05" db="EMBL/GenBank/DDBJ databases">
        <title>Vibrio limimaris sp. nov., isolated from marine sediment.</title>
        <authorList>
            <person name="Li C.-M."/>
        </authorList>
    </citation>
    <scope>NUCLEOTIDE SEQUENCE [LARGE SCALE GENOMIC DNA]</scope>
    <source>
        <strain evidence="2 3">E4404</strain>
    </source>
</reference>
<dbReference type="AlphaFoldDB" id="A0A2U3BDI7"/>
<evidence type="ECO:0000256" key="1">
    <source>
        <dbReference type="SAM" id="MobiDB-lite"/>
    </source>
</evidence>
<name>A0A2U3BDI7_9VIBR</name>
<feature type="region of interest" description="Disordered" evidence="1">
    <location>
        <begin position="1"/>
        <end position="96"/>
    </location>
</feature>